<evidence type="ECO:0000313" key="3">
    <source>
        <dbReference type="Proteomes" id="UP000663852"/>
    </source>
</evidence>
<dbReference type="EMBL" id="CAJNOJ010000022">
    <property type="protein sequence ID" value="CAF0853635.1"/>
    <property type="molecule type" value="Genomic_DNA"/>
</dbReference>
<evidence type="ECO:0000256" key="1">
    <source>
        <dbReference type="SAM" id="MobiDB-lite"/>
    </source>
</evidence>
<sequence length="615" mass="69087">MQTGVFFLLFSNYAYRDIACEKEKTFYIIPSHLNMTKQNRSTTSMQDLRELCMNICNNSVRNFEVVMHSDSSHGFQAIIDHWRRQRHQDIDAIADQALMDYERQANFSTDISEYRETYAQLADSLESAGHDELNKILELNNQIQERVNNVHRGDTSDCSSTTLDATLQAKLQPSVLHAHIRPYVVSTRTDEFDPPSNRIHTRNSFENRSSFSISETVPEPVIRQPTVPVANNVVRTEAALSNNHAPVQIESVVPNVEAVAEPPAPQTAAAATAAAATAAASKPAGELSNGNRENGITTDTTFPDDLDCGKTDHIQRTNPLIIPTTSEKYAGTICCHNKQLLYNTYDKVTDTYSLFFINDVTNPSANEPIAWTAPDHPIDGNDNDWIQDISYSDVLSGYLILNRTRLRLYKPATKALEEFHLFAGRTMRRISCCQGLLYLTSIHGTAAFNGDEILIMDSNKVEQACKTLRDIFPPRLNRGGGALPGEISDIAVANNEHAAIGYRLERRHEVGICIFKLTNDGKEWTFAKQLVLNDCWVSDLSYTPRVDWCQKLQVYILIEYITGHLIMLSQDGEVEGECQFTHPQNRRDSPINLTVSQDCLGVRYGESINIHQIQD</sequence>
<protein>
    <submittedName>
        <fullName evidence="2">Uncharacterized protein</fullName>
    </submittedName>
</protein>
<proteinExistence type="predicted"/>
<dbReference type="AlphaFoldDB" id="A0A813WDC9"/>
<organism evidence="2 3">
    <name type="scientific">Adineta ricciae</name>
    <name type="common">Rotifer</name>
    <dbReference type="NCBI Taxonomy" id="249248"/>
    <lineage>
        <taxon>Eukaryota</taxon>
        <taxon>Metazoa</taxon>
        <taxon>Spiralia</taxon>
        <taxon>Gnathifera</taxon>
        <taxon>Rotifera</taxon>
        <taxon>Eurotatoria</taxon>
        <taxon>Bdelloidea</taxon>
        <taxon>Adinetida</taxon>
        <taxon>Adinetidae</taxon>
        <taxon>Adineta</taxon>
    </lineage>
</organism>
<accession>A0A813WDC9</accession>
<dbReference type="Proteomes" id="UP000663852">
    <property type="component" value="Unassembled WGS sequence"/>
</dbReference>
<gene>
    <name evidence="2" type="ORF">EDS130_LOCUS7443</name>
</gene>
<evidence type="ECO:0000313" key="2">
    <source>
        <dbReference type="EMBL" id="CAF0853635.1"/>
    </source>
</evidence>
<name>A0A813WDC9_ADIRI</name>
<feature type="region of interest" description="Disordered" evidence="1">
    <location>
        <begin position="281"/>
        <end position="310"/>
    </location>
</feature>
<dbReference type="OrthoDB" id="10022837at2759"/>
<feature type="compositionally biased region" description="Polar residues" evidence="1">
    <location>
        <begin position="288"/>
        <end position="301"/>
    </location>
</feature>
<comment type="caution">
    <text evidence="2">The sequence shown here is derived from an EMBL/GenBank/DDBJ whole genome shotgun (WGS) entry which is preliminary data.</text>
</comment>
<reference evidence="2" key="1">
    <citation type="submission" date="2021-02" db="EMBL/GenBank/DDBJ databases">
        <authorList>
            <person name="Nowell W R."/>
        </authorList>
    </citation>
    <scope>NUCLEOTIDE SEQUENCE</scope>
</reference>